<name>A0A1E5XR54_9HYPH</name>
<sequence length="171" mass="18219">MRLHGDGDGRLASRGRGDRQRHRGVDRQRRLELQHEAFALGGELGQAAGELRGDLGVDALAEAEHQRVKAGARQLHRRQRRIDGGLGAADQLEQSSGDIGHAATMQGVGLTGVNFSGSECVARPPHPALRADLSPKGEVVHRHDPATAHLSLGGEVGRRPGEGALPTRSRQ</sequence>
<proteinExistence type="predicted"/>
<dbReference type="EMBL" id="LAJE02000172">
    <property type="protein sequence ID" value="OEO31078.1"/>
    <property type="molecule type" value="Genomic_DNA"/>
</dbReference>
<protein>
    <submittedName>
        <fullName evidence="2">Uncharacterized protein</fullName>
    </submittedName>
</protein>
<feature type="compositionally biased region" description="Basic and acidic residues" evidence="1">
    <location>
        <begin position="133"/>
        <end position="146"/>
    </location>
</feature>
<feature type="region of interest" description="Disordered" evidence="1">
    <location>
        <begin position="129"/>
        <end position="171"/>
    </location>
</feature>
<evidence type="ECO:0000256" key="1">
    <source>
        <dbReference type="SAM" id="MobiDB-lite"/>
    </source>
</evidence>
<evidence type="ECO:0000313" key="3">
    <source>
        <dbReference type="Proteomes" id="UP000095463"/>
    </source>
</evidence>
<evidence type="ECO:0000313" key="2">
    <source>
        <dbReference type="EMBL" id="OEO31078.1"/>
    </source>
</evidence>
<dbReference type="AlphaFoldDB" id="A0A1E5XR54"/>
<comment type="caution">
    <text evidence="2">The sequence shown here is derived from an EMBL/GenBank/DDBJ whole genome shotgun (WGS) entry which is preliminary data.</text>
</comment>
<organism evidence="2 3">
    <name type="scientific">Devosia insulae DS-56</name>
    <dbReference type="NCBI Taxonomy" id="1116389"/>
    <lineage>
        <taxon>Bacteria</taxon>
        <taxon>Pseudomonadati</taxon>
        <taxon>Pseudomonadota</taxon>
        <taxon>Alphaproteobacteria</taxon>
        <taxon>Hyphomicrobiales</taxon>
        <taxon>Devosiaceae</taxon>
        <taxon>Devosia</taxon>
    </lineage>
</organism>
<gene>
    <name evidence="2" type="ORF">VW23_018095</name>
</gene>
<keyword evidence="3" id="KW-1185">Reference proteome</keyword>
<accession>A0A1E5XR54</accession>
<feature type="region of interest" description="Disordered" evidence="1">
    <location>
        <begin position="1"/>
        <end position="29"/>
    </location>
</feature>
<dbReference type="Proteomes" id="UP000095463">
    <property type="component" value="Unassembled WGS sequence"/>
</dbReference>
<reference evidence="2 3" key="1">
    <citation type="journal article" date="2015" name="Genome Announc.">
        <title>Genome Assemblies of Three Soil-Associated Devosia species: D. insulae, D. limi, and D. soli.</title>
        <authorList>
            <person name="Hassan Y.I."/>
            <person name="Lepp D."/>
            <person name="Zhou T."/>
        </authorList>
    </citation>
    <scope>NUCLEOTIDE SEQUENCE [LARGE SCALE GENOMIC DNA]</scope>
    <source>
        <strain evidence="2 3">DS-56</strain>
    </source>
</reference>